<dbReference type="RefSeq" id="WP_174497156.1">
    <property type="nucleotide sequence ID" value="NZ_CADDWK010000012.1"/>
</dbReference>
<sequence length="115" mass="13417">MPNLYDLAYDLEKGLRESAEFQGLKQAYDAVMADEAAKQMFDNFRQTQIVLQQKQMQGEEITEEEIEQARKTVELVQQHPQISKLMEQEQHLNTVINDVSRIITKPLEELYSENS</sequence>
<name>A0A841Q8E2_9BACI</name>
<dbReference type="HAMAP" id="MF_01526">
    <property type="entry name" value="UPF0342"/>
    <property type="match status" value="1"/>
</dbReference>
<protein>
    <recommendedName>
        <fullName evidence="1">UPF0342 protein HNQ94_003144</fullName>
    </recommendedName>
</protein>
<dbReference type="AlphaFoldDB" id="A0A841Q8E2"/>
<dbReference type="Pfam" id="PF06133">
    <property type="entry name" value="Com_YlbF"/>
    <property type="match status" value="1"/>
</dbReference>
<dbReference type="Gene3D" id="1.20.1500.10">
    <property type="entry name" value="YheA/YmcA-like"/>
    <property type="match status" value="1"/>
</dbReference>
<keyword evidence="3" id="KW-1185">Reference proteome</keyword>
<accession>A0A841Q8E2</accession>
<dbReference type="InterPro" id="IPR010368">
    <property type="entry name" value="Com_YlbF"/>
</dbReference>
<comment type="caution">
    <text evidence="2">The sequence shown here is derived from an EMBL/GenBank/DDBJ whole genome shotgun (WGS) entry which is preliminary data.</text>
</comment>
<dbReference type="InterPro" id="IPR023378">
    <property type="entry name" value="YheA/YmcA-like_dom_sf"/>
</dbReference>
<dbReference type="SUPFAM" id="SSF158622">
    <property type="entry name" value="YheA/YmcA-like"/>
    <property type="match status" value="1"/>
</dbReference>
<gene>
    <name evidence="2" type="ORF">HNQ94_003144</name>
</gene>
<proteinExistence type="inferred from homology"/>
<reference evidence="2 3" key="1">
    <citation type="submission" date="2020-08" db="EMBL/GenBank/DDBJ databases">
        <title>Genomic Encyclopedia of Type Strains, Phase IV (KMG-IV): sequencing the most valuable type-strain genomes for metagenomic binning, comparative biology and taxonomic classification.</title>
        <authorList>
            <person name="Goeker M."/>
        </authorList>
    </citation>
    <scope>NUCLEOTIDE SEQUENCE [LARGE SCALE GENOMIC DNA]</scope>
    <source>
        <strain evidence="2 3">DSM 19612</strain>
    </source>
</reference>
<dbReference type="Proteomes" id="UP000581688">
    <property type="component" value="Unassembled WGS sequence"/>
</dbReference>
<dbReference type="EMBL" id="JACHGH010000011">
    <property type="protein sequence ID" value="MBB6454655.1"/>
    <property type="molecule type" value="Genomic_DNA"/>
</dbReference>
<evidence type="ECO:0000313" key="3">
    <source>
        <dbReference type="Proteomes" id="UP000581688"/>
    </source>
</evidence>
<evidence type="ECO:0000313" key="2">
    <source>
        <dbReference type="EMBL" id="MBB6454655.1"/>
    </source>
</evidence>
<comment type="similarity">
    <text evidence="1">Belongs to the UPF0342 family.</text>
</comment>
<evidence type="ECO:0000256" key="1">
    <source>
        <dbReference type="HAMAP-Rule" id="MF_01526"/>
    </source>
</evidence>
<organism evidence="2 3">
    <name type="scientific">Salirhabdus euzebyi</name>
    <dbReference type="NCBI Taxonomy" id="394506"/>
    <lineage>
        <taxon>Bacteria</taxon>
        <taxon>Bacillati</taxon>
        <taxon>Bacillota</taxon>
        <taxon>Bacilli</taxon>
        <taxon>Bacillales</taxon>
        <taxon>Bacillaceae</taxon>
        <taxon>Salirhabdus</taxon>
    </lineage>
</organism>